<dbReference type="GO" id="GO:0052717">
    <property type="term" value="F:tRNA-specific adenosine-34 deaminase activity"/>
    <property type="evidence" value="ECO:0007669"/>
    <property type="project" value="TreeGrafter"/>
</dbReference>
<dbReference type="GO" id="GO:0008033">
    <property type="term" value="P:tRNA processing"/>
    <property type="evidence" value="ECO:0007669"/>
    <property type="project" value="UniProtKB-KW"/>
</dbReference>
<dbReference type="SUPFAM" id="SSF53927">
    <property type="entry name" value="Cytidine deaminase-like"/>
    <property type="match status" value="1"/>
</dbReference>
<accession>A0A6A6W2B1</accession>
<dbReference type="EMBL" id="ML996578">
    <property type="protein sequence ID" value="KAF2755161.1"/>
    <property type="molecule type" value="Genomic_DNA"/>
</dbReference>
<name>A0A6A6W2B1_9PEZI</name>
<comment type="similarity">
    <text evidence="2">Belongs to the cytidine and deoxycytidylate deaminase family. ADAT3 subfamily.</text>
</comment>
<dbReference type="CDD" id="cd01285">
    <property type="entry name" value="nucleoside_deaminase"/>
    <property type="match status" value="1"/>
</dbReference>
<protein>
    <submittedName>
        <fullName evidence="4">Cytidine deaminase-like protein</fullName>
    </submittedName>
</protein>
<sequence>MGEEKILQNALPSDPVSILGSLGSVQVKDGTLRMLKTRAEVKAKSETLDVYALAVPAQYSSRILNTVRAVVPDLNTIDIQHIKRVAKYDFLTIHVLNKFSMASGYSDANGNQFDTLENIRYIVVCPVSSITEGILSNALSSQPPFSDSGFPLVLVTLPVPAYAPTSSEQADEWSVQYWPISYKNTNPYGPHPSMVLHNEAEIVKSSGAALTLAECVANEAYENGSSLPIGCVIVDRTDKVEKVVAIAADARWQSQGSKEGAGNVMVHAVQRAISLVAQKRLRAEQLKQDALHSKHGSLSQEQPSCSKNSSVFLDYPIGDIERRVHSLDNIAAGGYLCTDLDIYITHEPCVMCSMAILHSRFRRIVFQRRMPLTGGMIADSGLKYGIFWRPAELNWKMLAWIWEPIEVEDNSLDIADQFHV</sequence>
<dbReference type="InterPro" id="IPR016193">
    <property type="entry name" value="Cytidine_deaminase-like"/>
</dbReference>
<reference evidence="4" key="1">
    <citation type="journal article" date="2020" name="Stud. Mycol.">
        <title>101 Dothideomycetes genomes: a test case for predicting lifestyles and emergence of pathogens.</title>
        <authorList>
            <person name="Haridas S."/>
            <person name="Albert R."/>
            <person name="Binder M."/>
            <person name="Bloem J."/>
            <person name="Labutti K."/>
            <person name="Salamov A."/>
            <person name="Andreopoulos B."/>
            <person name="Baker S."/>
            <person name="Barry K."/>
            <person name="Bills G."/>
            <person name="Bluhm B."/>
            <person name="Cannon C."/>
            <person name="Castanera R."/>
            <person name="Culley D."/>
            <person name="Daum C."/>
            <person name="Ezra D."/>
            <person name="Gonzalez J."/>
            <person name="Henrissat B."/>
            <person name="Kuo A."/>
            <person name="Liang C."/>
            <person name="Lipzen A."/>
            <person name="Lutzoni F."/>
            <person name="Magnuson J."/>
            <person name="Mondo S."/>
            <person name="Nolan M."/>
            <person name="Ohm R."/>
            <person name="Pangilinan J."/>
            <person name="Park H.-J."/>
            <person name="Ramirez L."/>
            <person name="Alfaro M."/>
            <person name="Sun H."/>
            <person name="Tritt A."/>
            <person name="Yoshinaga Y."/>
            <person name="Zwiers L.-H."/>
            <person name="Turgeon B."/>
            <person name="Goodwin S."/>
            <person name="Spatafora J."/>
            <person name="Crous P."/>
            <person name="Grigoriev I."/>
        </authorList>
    </citation>
    <scope>NUCLEOTIDE SEQUENCE</scope>
    <source>
        <strain evidence="4">CBS 121739</strain>
    </source>
</reference>
<keyword evidence="5" id="KW-1185">Reference proteome</keyword>
<dbReference type="Proteomes" id="UP000799437">
    <property type="component" value="Unassembled WGS sequence"/>
</dbReference>
<dbReference type="GeneID" id="54485625"/>
<evidence type="ECO:0000256" key="2">
    <source>
        <dbReference type="ARBA" id="ARBA00038160"/>
    </source>
</evidence>
<proteinExistence type="inferred from homology"/>
<dbReference type="OrthoDB" id="3180714at2759"/>
<evidence type="ECO:0000259" key="3">
    <source>
        <dbReference type="PROSITE" id="PS51747"/>
    </source>
</evidence>
<keyword evidence="1" id="KW-0819">tRNA processing</keyword>
<gene>
    <name evidence="4" type="ORF">EJ05DRAFT_478967</name>
</gene>
<feature type="domain" description="CMP/dCMP-type deaminase" evidence="3">
    <location>
        <begin position="204"/>
        <end position="379"/>
    </location>
</feature>
<dbReference type="PANTHER" id="PTHR11079:SF156">
    <property type="entry name" value="INACTIVE TRNA-SPECIFIC ADENOSINE DEAMINASE-LIKE PROTEIN 3-RELATED"/>
    <property type="match status" value="1"/>
</dbReference>
<organism evidence="4 5">
    <name type="scientific">Pseudovirgaria hyperparasitica</name>
    <dbReference type="NCBI Taxonomy" id="470096"/>
    <lineage>
        <taxon>Eukaryota</taxon>
        <taxon>Fungi</taxon>
        <taxon>Dikarya</taxon>
        <taxon>Ascomycota</taxon>
        <taxon>Pezizomycotina</taxon>
        <taxon>Dothideomycetes</taxon>
        <taxon>Dothideomycetes incertae sedis</taxon>
        <taxon>Acrospermales</taxon>
        <taxon>Acrospermaceae</taxon>
        <taxon>Pseudovirgaria</taxon>
    </lineage>
</organism>
<evidence type="ECO:0000256" key="1">
    <source>
        <dbReference type="ARBA" id="ARBA00022694"/>
    </source>
</evidence>
<dbReference type="GO" id="GO:0005737">
    <property type="term" value="C:cytoplasm"/>
    <property type="evidence" value="ECO:0007669"/>
    <property type="project" value="TreeGrafter"/>
</dbReference>
<dbReference type="InterPro" id="IPR002125">
    <property type="entry name" value="CMP_dCMP_dom"/>
</dbReference>
<dbReference type="Gene3D" id="3.40.140.10">
    <property type="entry name" value="Cytidine Deaminase, domain 2"/>
    <property type="match status" value="1"/>
</dbReference>
<dbReference type="AlphaFoldDB" id="A0A6A6W2B1"/>
<dbReference type="Pfam" id="PF00383">
    <property type="entry name" value="dCMP_cyt_deam_1"/>
    <property type="match status" value="1"/>
</dbReference>
<dbReference type="GO" id="GO:0005634">
    <property type="term" value="C:nucleus"/>
    <property type="evidence" value="ECO:0007669"/>
    <property type="project" value="TreeGrafter"/>
</dbReference>
<evidence type="ECO:0000313" key="5">
    <source>
        <dbReference type="Proteomes" id="UP000799437"/>
    </source>
</evidence>
<dbReference type="RefSeq" id="XP_033597612.1">
    <property type="nucleotide sequence ID" value="XM_033744571.1"/>
</dbReference>
<dbReference type="PROSITE" id="PS51747">
    <property type="entry name" value="CYT_DCMP_DEAMINASES_2"/>
    <property type="match status" value="1"/>
</dbReference>
<evidence type="ECO:0000313" key="4">
    <source>
        <dbReference type="EMBL" id="KAF2755161.1"/>
    </source>
</evidence>
<dbReference type="PANTHER" id="PTHR11079">
    <property type="entry name" value="CYTOSINE DEAMINASE FAMILY MEMBER"/>
    <property type="match status" value="1"/>
</dbReference>